<protein>
    <submittedName>
        <fullName evidence="3">PilT</fullName>
    </submittedName>
</protein>
<dbReference type="GeneID" id="73738507"/>
<dbReference type="Proteomes" id="UP000280350">
    <property type="component" value="Unassembled WGS sequence"/>
</dbReference>
<dbReference type="InterPro" id="IPR008258">
    <property type="entry name" value="Transglycosylase_SLT_dom_1"/>
</dbReference>
<dbReference type="RefSeq" id="WP_003344347.1">
    <property type="nucleotide sequence ID" value="NZ_JBJGBR010000020.1"/>
</dbReference>
<evidence type="ECO:0000313" key="5">
    <source>
        <dbReference type="Proteomes" id="UP000280350"/>
    </source>
</evidence>
<proteinExistence type="predicted"/>
<dbReference type="Pfam" id="PF01464">
    <property type="entry name" value="SLT"/>
    <property type="match status" value="1"/>
</dbReference>
<dbReference type="CDD" id="cd13400">
    <property type="entry name" value="LT_IagB-like"/>
    <property type="match status" value="1"/>
</dbReference>
<sequence>MRCLWLVLALSAPLQASAFCFQEAGQRYGVDPVLLQAIGIQESKLQPGAVNLNRDSSGKVLSTDYGVMQISTRNANRLVRMGLITRAEDLLTNACFNVQAGAWVLAQHLRVCGNTWRCLGSYNAGFDPSQRQEQRRLHYAQQVRNVYDRLKALGAAPAHLAIR</sequence>
<feature type="domain" description="Transglycosylase SLT" evidence="2">
    <location>
        <begin position="20"/>
        <end position="139"/>
    </location>
</feature>
<gene>
    <name evidence="3" type="primary">pilT</name>
    <name evidence="4" type="ORF">ALQ89_200009</name>
</gene>
<organism evidence="3">
    <name type="scientific">Pseudomonas amygdali pv. tabaci</name>
    <name type="common">Pseudomonas syringae pv. tabaci</name>
    <dbReference type="NCBI Taxonomy" id="322"/>
    <lineage>
        <taxon>Bacteria</taxon>
        <taxon>Pseudomonadati</taxon>
        <taxon>Pseudomonadota</taxon>
        <taxon>Gammaproteobacteria</taxon>
        <taxon>Pseudomonadales</taxon>
        <taxon>Pseudomonadaceae</taxon>
        <taxon>Pseudomonas</taxon>
        <taxon>Pseudomonas amygdali</taxon>
    </lineage>
</organism>
<dbReference type="EMBL" id="KY362366">
    <property type="protein sequence ID" value="AQX41795.1"/>
    <property type="molecule type" value="Genomic_DNA"/>
</dbReference>
<accession>A0A0N8T1I2</accession>
<evidence type="ECO:0000259" key="2">
    <source>
        <dbReference type="Pfam" id="PF01464"/>
    </source>
</evidence>
<evidence type="ECO:0000313" key="4">
    <source>
        <dbReference type="EMBL" id="RML83499.1"/>
    </source>
</evidence>
<keyword evidence="3" id="KW-0614">Plasmid</keyword>
<reference evidence="3" key="1">
    <citation type="submission" date="2016-12" db="EMBL/GenBank/DDBJ databases">
        <title>Complete sequence and comparative genomic analysis of eight native Pseudomonas syringae plasmids belonging to the pPT23A family.</title>
        <authorList>
            <person name="Gutierrez-Barranquero J.A."/>
        </authorList>
    </citation>
    <scope>NUCLEOTIDE SEQUENCE</scope>
    <source>
        <strain evidence="3">0893-29</strain>
        <plasmid evidence="3">pPt0893-29</plasmid>
    </source>
</reference>
<reference evidence="4 5" key="2">
    <citation type="submission" date="2018-08" db="EMBL/GenBank/DDBJ databases">
        <title>Recombination of ecologically and evolutionarily significant loci maintains genetic cohesion in the Pseudomonas syringae species complex.</title>
        <authorList>
            <person name="Dillon M."/>
            <person name="Thakur S."/>
            <person name="Almeida R.N.D."/>
            <person name="Weir B.S."/>
            <person name="Guttman D.S."/>
        </authorList>
    </citation>
    <scope>NUCLEOTIDE SEQUENCE [LARGE SCALE GENOMIC DNA]</scope>
    <source>
        <strain evidence="4 5">ICMP 2851</strain>
    </source>
</reference>
<evidence type="ECO:0000256" key="1">
    <source>
        <dbReference type="SAM" id="SignalP"/>
    </source>
</evidence>
<feature type="signal peptide" evidence="1">
    <location>
        <begin position="1"/>
        <end position="18"/>
    </location>
</feature>
<dbReference type="AlphaFoldDB" id="A0A0N8T1I2"/>
<name>A0A0N8T1I2_PSEAJ</name>
<dbReference type="Gene3D" id="1.10.530.10">
    <property type="match status" value="1"/>
</dbReference>
<evidence type="ECO:0000313" key="3">
    <source>
        <dbReference type="EMBL" id="AQX41795.1"/>
    </source>
</evidence>
<dbReference type="EMBL" id="RBNX01000037">
    <property type="protein sequence ID" value="RML83499.1"/>
    <property type="molecule type" value="Genomic_DNA"/>
</dbReference>
<keyword evidence="1" id="KW-0732">Signal</keyword>
<geneLocation type="plasmid" evidence="3">
    <name>pPt0893-29</name>
</geneLocation>
<dbReference type="InterPro" id="IPR023346">
    <property type="entry name" value="Lysozyme-like_dom_sf"/>
</dbReference>
<dbReference type="PATRIC" id="fig|322.6.peg.4351"/>
<feature type="chain" id="PRO_5006031976" evidence="1">
    <location>
        <begin position="19"/>
        <end position="163"/>
    </location>
</feature>
<dbReference type="SUPFAM" id="SSF53955">
    <property type="entry name" value="Lysozyme-like"/>
    <property type="match status" value="1"/>
</dbReference>